<gene>
    <name evidence="1" type="ORF">EHAR0213_LOCUS10016</name>
</gene>
<organism evidence="1">
    <name type="scientific">Euplotes harpa</name>
    <dbReference type="NCBI Taxonomy" id="151035"/>
    <lineage>
        <taxon>Eukaryota</taxon>
        <taxon>Sar</taxon>
        <taxon>Alveolata</taxon>
        <taxon>Ciliophora</taxon>
        <taxon>Intramacronucleata</taxon>
        <taxon>Spirotrichea</taxon>
        <taxon>Hypotrichia</taxon>
        <taxon>Euplotida</taxon>
        <taxon>Euplotidae</taxon>
        <taxon>Euplotes</taxon>
    </lineage>
</organism>
<reference evidence="1" key="1">
    <citation type="submission" date="2021-01" db="EMBL/GenBank/DDBJ databases">
        <authorList>
            <person name="Corre E."/>
            <person name="Pelletier E."/>
            <person name="Niang G."/>
            <person name="Scheremetjew M."/>
            <person name="Finn R."/>
            <person name="Kale V."/>
            <person name="Holt S."/>
            <person name="Cochrane G."/>
            <person name="Meng A."/>
            <person name="Brown T."/>
            <person name="Cohen L."/>
        </authorList>
    </citation>
    <scope>NUCLEOTIDE SEQUENCE</scope>
    <source>
        <strain evidence="1">FSP1.4</strain>
    </source>
</reference>
<dbReference type="AlphaFoldDB" id="A0A7S3NAY4"/>
<name>A0A7S3NAY4_9SPIT</name>
<sequence length="203" mass="24338">MLNCRSVRKTLISKYAYMASLSFNPLMRMHTIGKSTQSLQNEDSVLVYDSPEFKDLSLVDRQVWFKHITHSPHCKKYMELIPFFLESRYRSKNFVLRMELLPHSEYLRFYTLRLSGVYEKYVPIKYLVPITKYDYYQLTARVFFKQSTILDLDMVYANISNKEAYVFDKYGTWHDEGLNHDKLSLENTFNEVAWYDEILPEKL</sequence>
<proteinExistence type="predicted"/>
<evidence type="ECO:0000313" key="1">
    <source>
        <dbReference type="EMBL" id="CAE0351102.1"/>
    </source>
</evidence>
<protein>
    <submittedName>
        <fullName evidence="1">Uncharacterized protein</fullName>
    </submittedName>
</protein>
<accession>A0A7S3NAY4</accession>
<dbReference type="EMBL" id="HBII01024155">
    <property type="protein sequence ID" value="CAE0351102.1"/>
    <property type="molecule type" value="Transcribed_RNA"/>
</dbReference>